<name>A0AAI9MPS9_MORMO</name>
<evidence type="ECO:0000313" key="2">
    <source>
        <dbReference type="EMBL" id="EMO9454778.1"/>
    </source>
</evidence>
<accession>A0AAI9MPS9</accession>
<dbReference type="InterPro" id="IPR011024">
    <property type="entry name" value="G_crystallin-like"/>
</dbReference>
<keyword evidence="1" id="KW-0732">Signal</keyword>
<dbReference type="AlphaFoldDB" id="A0AAI9MPS9"/>
<gene>
    <name evidence="2" type="ORF">PN925_000089</name>
</gene>
<feature type="chain" id="PRO_5042561923" description="Beta/gamma crystallin 'Greek key' domain-containing protein" evidence="1">
    <location>
        <begin position="18"/>
        <end position="176"/>
    </location>
</feature>
<proteinExistence type="predicted"/>
<organism evidence="2">
    <name type="scientific">Morganella morganii</name>
    <name type="common">Proteus morganii</name>
    <dbReference type="NCBI Taxonomy" id="582"/>
    <lineage>
        <taxon>Bacteria</taxon>
        <taxon>Pseudomonadati</taxon>
        <taxon>Pseudomonadota</taxon>
        <taxon>Gammaproteobacteria</taxon>
        <taxon>Enterobacterales</taxon>
        <taxon>Morganellaceae</taxon>
        <taxon>Morganella</taxon>
    </lineage>
</organism>
<evidence type="ECO:0008006" key="3">
    <source>
        <dbReference type="Google" id="ProtNLM"/>
    </source>
</evidence>
<dbReference type="RefSeq" id="WP_368898521.1">
    <property type="nucleotide sequence ID" value="NZ_CAXOOS010000001.1"/>
</dbReference>
<feature type="signal peptide" evidence="1">
    <location>
        <begin position="1"/>
        <end position="17"/>
    </location>
</feature>
<dbReference type="EMBL" id="ABKJEP030000001">
    <property type="protein sequence ID" value="EMO9454778.1"/>
    <property type="molecule type" value="Genomic_DNA"/>
</dbReference>
<evidence type="ECO:0000256" key="1">
    <source>
        <dbReference type="SAM" id="SignalP"/>
    </source>
</evidence>
<dbReference type="Gene3D" id="2.60.20.10">
    <property type="entry name" value="Crystallins"/>
    <property type="match status" value="1"/>
</dbReference>
<dbReference type="SUPFAM" id="SSF49695">
    <property type="entry name" value="gamma-Crystallin-like"/>
    <property type="match status" value="1"/>
</dbReference>
<sequence length="176" mass="19907">MKKLTLLLMLFSAIASARSGGHGGYRYEPETIFVCRLSPFTDMYIEAGITEALARKNTSHRCQMSQGDGSIFCREDEAKCSASKLITKENEIRSAVVLYAENWQRVNYLEVSEDIPDLSRTDFDGTLSSAIIPPGWQIRFYEGENFTGEFHTEMSGKKSVLNYGKKIRSVQIISRR</sequence>
<reference evidence="2" key="1">
    <citation type="submission" date="2024-02" db="EMBL/GenBank/DDBJ databases">
        <authorList>
            <consortium name="Clinical and Environmental Microbiology Branch: Whole genome sequencing antimicrobial resistance pathogens in the healthcare setting"/>
        </authorList>
    </citation>
    <scope>NUCLEOTIDE SEQUENCE</scope>
    <source>
        <strain evidence="2">2023KU-00017</strain>
    </source>
</reference>
<comment type="caution">
    <text evidence="2">The sequence shown here is derived from an EMBL/GenBank/DDBJ whole genome shotgun (WGS) entry which is preliminary data.</text>
</comment>
<protein>
    <recommendedName>
        <fullName evidence="3">Beta/gamma crystallin 'Greek key' domain-containing protein</fullName>
    </recommendedName>
</protein>